<protein>
    <submittedName>
        <fullName evidence="1">Uncharacterized protein</fullName>
    </submittedName>
</protein>
<reference evidence="2" key="1">
    <citation type="journal article" date="2016" name="Nat. Biotechnol.">
        <title>Sequencing wild and cultivated cassava and related species reveals extensive interspecific hybridization and genetic diversity.</title>
        <authorList>
            <person name="Bredeson J.V."/>
            <person name="Lyons J.B."/>
            <person name="Prochnik S.E."/>
            <person name="Wu G.A."/>
            <person name="Ha C.M."/>
            <person name="Edsinger-Gonzales E."/>
            <person name="Grimwood J."/>
            <person name="Schmutz J."/>
            <person name="Rabbi I.Y."/>
            <person name="Egesi C."/>
            <person name="Nauluvula P."/>
            <person name="Lebot V."/>
            <person name="Ndunguru J."/>
            <person name="Mkamilo G."/>
            <person name="Bart R.S."/>
            <person name="Setter T.L."/>
            <person name="Gleadow R.M."/>
            <person name="Kulakow P."/>
            <person name="Ferguson M.E."/>
            <person name="Rounsley S."/>
            <person name="Rokhsar D.S."/>
        </authorList>
    </citation>
    <scope>NUCLEOTIDE SEQUENCE [LARGE SCALE GENOMIC DNA]</scope>
    <source>
        <strain evidence="2">cv. AM560-2</strain>
    </source>
</reference>
<dbReference type="EMBL" id="CM004390">
    <property type="protein sequence ID" value="KAG8656381.1"/>
    <property type="molecule type" value="Genomic_DNA"/>
</dbReference>
<comment type="caution">
    <text evidence="1">The sequence shown here is derived from an EMBL/GenBank/DDBJ whole genome shotgun (WGS) entry which is preliminary data.</text>
</comment>
<dbReference type="Proteomes" id="UP000091857">
    <property type="component" value="Chromosome 4"/>
</dbReference>
<organism evidence="1 2">
    <name type="scientific">Manihot esculenta</name>
    <name type="common">Cassava</name>
    <name type="synonym">Jatropha manihot</name>
    <dbReference type="NCBI Taxonomy" id="3983"/>
    <lineage>
        <taxon>Eukaryota</taxon>
        <taxon>Viridiplantae</taxon>
        <taxon>Streptophyta</taxon>
        <taxon>Embryophyta</taxon>
        <taxon>Tracheophyta</taxon>
        <taxon>Spermatophyta</taxon>
        <taxon>Magnoliopsida</taxon>
        <taxon>eudicotyledons</taxon>
        <taxon>Gunneridae</taxon>
        <taxon>Pentapetalae</taxon>
        <taxon>rosids</taxon>
        <taxon>fabids</taxon>
        <taxon>Malpighiales</taxon>
        <taxon>Euphorbiaceae</taxon>
        <taxon>Crotonoideae</taxon>
        <taxon>Manihoteae</taxon>
        <taxon>Manihot</taxon>
    </lineage>
</organism>
<name>A0ACB7HZY1_MANES</name>
<evidence type="ECO:0000313" key="1">
    <source>
        <dbReference type="EMBL" id="KAG8656381.1"/>
    </source>
</evidence>
<proteinExistence type="predicted"/>
<sequence length="970" mass="109972">MPASTEFPGGQVAEHTSAEDLLKKFSFDELARAARFFSDNRSLGVGDFGDVYKGILESGELVAIKKLKCKQDGEQKEELENQIKEVGSVSHPNLVKLVGYCCEEADRLLVLEFVPNKSLKFHLSDEEKRSKLKWSIRMGIALGSAKGLAYLHEQCNPKIIHRDIKSDNILLDSDFKSKVADFGLAKIFPEINIRHIPADKKEATIYTDPEISDEKSDIYSFGVILLELISGRRIYESDLDIVNWAKPLMTKGDSINVDYENLVDSTLKENYDQIEMEPIIYCAAASLYSPSPKLRPTMGQIVRTLEGKMPHKELWVVEGTQSASNDDYIAYELKTYTYSELAHATKSFTQGRQLGNGGFGSVYWGFLLGKKVAIKKLNHQDSGQDQEEFEKEVNAVGIVRHGNLVKLVGYCNTNADRLLVLEFVTNKSLRYHLNDEQGRSNLKWSVRMKIAKGCAKGLAYLHEECNSKIIHRDIKAENILLDENYKPKIADFGLAKFFPITNSVTHISSRWKGTNVYADPENYYTQQGKSIQQLSDKSDVYSFGVVLLELISGRKINDEHQVDIVKWAKPLMIKGNSIEINYNSFVDSTLKGYHDKKEMTRMIYCAAASVYLPAKRRPRMKKIVEALEGKMSPSELWAVEDVESGSRKPNELELQRPSLLQKFHFGILATAAGDFSRDHLLRQHGSCPVYKGELPGSDQRKVAIKKLDYMSFKQNKEEFEKEIMAISNVNHRNIVNLIGYCSDEEDNRLLVFEFVANNSLKFHLHENGGSTIDWTRRMEIAKGAARGLKYMHEDSGHKILHLYVKSDNILFDDKFIPKLAEFGSAKIFPDSLTHFSIKEIMQNSGYMAPEYQSTSKLTDKLDIYSFGVILLELITGKQPFGHFSGPNDMVNRAKGLLSKSLSEGKDKFDFVDNKLQKKYNTEQMGRMVACVLACVDDNPERRPRMSKILDVLEGNKSLEETILFLNLNIR</sequence>
<accession>A0ACB7HZY1</accession>
<gene>
    <name evidence="1" type="ORF">MANES_04G127533v8</name>
</gene>
<keyword evidence="2" id="KW-1185">Reference proteome</keyword>
<evidence type="ECO:0000313" key="2">
    <source>
        <dbReference type="Proteomes" id="UP000091857"/>
    </source>
</evidence>